<organism evidence="1 2">
    <name type="scientific">Dreissena polymorpha</name>
    <name type="common">Zebra mussel</name>
    <name type="synonym">Mytilus polymorpha</name>
    <dbReference type="NCBI Taxonomy" id="45954"/>
    <lineage>
        <taxon>Eukaryota</taxon>
        <taxon>Metazoa</taxon>
        <taxon>Spiralia</taxon>
        <taxon>Lophotrochozoa</taxon>
        <taxon>Mollusca</taxon>
        <taxon>Bivalvia</taxon>
        <taxon>Autobranchia</taxon>
        <taxon>Heteroconchia</taxon>
        <taxon>Euheterodonta</taxon>
        <taxon>Imparidentia</taxon>
        <taxon>Neoheterodontei</taxon>
        <taxon>Myida</taxon>
        <taxon>Dreissenoidea</taxon>
        <taxon>Dreissenidae</taxon>
        <taxon>Dreissena</taxon>
    </lineage>
</organism>
<reference evidence="1" key="1">
    <citation type="journal article" date="2019" name="bioRxiv">
        <title>The Genome of the Zebra Mussel, Dreissena polymorpha: A Resource for Invasive Species Research.</title>
        <authorList>
            <person name="McCartney M.A."/>
            <person name="Auch B."/>
            <person name="Kono T."/>
            <person name="Mallez S."/>
            <person name="Zhang Y."/>
            <person name="Obille A."/>
            <person name="Becker A."/>
            <person name="Abrahante J.E."/>
            <person name="Garbe J."/>
            <person name="Badalamenti J.P."/>
            <person name="Herman A."/>
            <person name="Mangelson H."/>
            <person name="Liachko I."/>
            <person name="Sullivan S."/>
            <person name="Sone E.D."/>
            <person name="Koren S."/>
            <person name="Silverstein K.A.T."/>
            <person name="Beckman K.B."/>
            <person name="Gohl D.M."/>
        </authorList>
    </citation>
    <scope>NUCLEOTIDE SEQUENCE</scope>
    <source>
        <strain evidence="1">Duluth1</strain>
        <tissue evidence="1">Whole animal</tissue>
    </source>
</reference>
<reference evidence="1" key="2">
    <citation type="submission" date="2020-11" db="EMBL/GenBank/DDBJ databases">
        <authorList>
            <person name="McCartney M.A."/>
            <person name="Auch B."/>
            <person name="Kono T."/>
            <person name="Mallez S."/>
            <person name="Becker A."/>
            <person name="Gohl D.M."/>
            <person name="Silverstein K.A.T."/>
            <person name="Koren S."/>
            <person name="Bechman K.B."/>
            <person name="Herman A."/>
            <person name="Abrahante J.E."/>
            <person name="Garbe J."/>
        </authorList>
    </citation>
    <scope>NUCLEOTIDE SEQUENCE</scope>
    <source>
        <strain evidence="1">Duluth1</strain>
        <tissue evidence="1">Whole animal</tissue>
    </source>
</reference>
<evidence type="ECO:0000313" key="2">
    <source>
        <dbReference type="Proteomes" id="UP000828390"/>
    </source>
</evidence>
<dbReference type="Proteomes" id="UP000828390">
    <property type="component" value="Unassembled WGS sequence"/>
</dbReference>
<proteinExistence type="predicted"/>
<dbReference type="AlphaFoldDB" id="A0A9D4E2M2"/>
<dbReference type="EMBL" id="JAIWYP010000009">
    <property type="protein sequence ID" value="KAH3770657.1"/>
    <property type="molecule type" value="Genomic_DNA"/>
</dbReference>
<accession>A0A9D4E2M2</accession>
<protein>
    <submittedName>
        <fullName evidence="1">Uncharacterized protein</fullName>
    </submittedName>
</protein>
<keyword evidence="2" id="KW-1185">Reference proteome</keyword>
<sequence>MCLEPKIHPGLNGSCFYAACSSSSIECSRGEIALLCWMQTGDGFGVGCVGLEIIALPSVSGKVQSS</sequence>
<comment type="caution">
    <text evidence="1">The sequence shown here is derived from an EMBL/GenBank/DDBJ whole genome shotgun (WGS) entry which is preliminary data.</text>
</comment>
<evidence type="ECO:0000313" key="1">
    <source>
        <dbReference type="EMBL" id="KAH3770657.1"/>
    </source>
</evidence>
<name>A0A9D4E2M2_DREPO</name>
<gene>
    <name evidence="1" type="ORF">DPMN_171949</name>
</gene>